<dbReference type="PROSITE" id="PS51084">
    <property type="entry name" value="HIT_2"/>
    <property type="match status" value="1"/>
</dbReference>
<dbReference type="InterPro" id="IPR051884">
    <property type="entry name" value="Bis(5'-adenosyl)-TPase_reg"/>
</dbReference>
<dbReference type="Proteomes" id="UP001295423">
    <property type="component" value="Unassembled WGS sequence"/>
</dbReference>
<evidence type="ECO:0000259" key="8">
    <source>
        <dbReference type="PROSITE" id="PS51084"/>
    </source>
</evidence>
<comment type="caution">
    <text evidence="9">The sequence shown here is derived from an EMBL/GenBank/DDBJ whole genome shotgun (WGS) entry which is preliminary data.</text>
</comment>
<dbReference type="InterPro" id="IPR001310">
    <property type="entry name" value="Histidine_triad_HIT"/>
</dbReference>
<proteinExistence type="predicted"/>
<dbReference type="PANTHER" id="PTHR46243:SF1">
    <property type="entry name" value="BIS(5'-ADENOSYL)-TRIPHOSPHATASE"/>
    <property type="match status" value="1"/>
</dbReference>
<dbReference type="InterPro" id="IPR036265">
    <property type="entry name" value="HIT-like_sf"/>
</dbReference>
<feature type="site" description="Important for induction of apoptosis" evidence="6">
    <location>
        <position position="112"/>
    </location>
</feature>
<feature type="domain" description="HIT" evidence="8">
    <location>
        <begin position="1"/>
        <end position="107"/>
    </location>
</feature>
<keyword evidence="2" id="KW-0378">Hydrolase</keyword>
<feature type="binding site" evidence="5">
    <location>
        <position position="25"/>
    </location>
    <ligand>
        <name>substrate</name>
    </ligand>
</feature>
<reference evidence="9" key="1">
    <citation type="submission" date="2023-08" db="EMBL/GenBank/DDBJ databases">
        <authorList>
            <person name="Audoor S."/>
            <person name="Bilcke G."/>
        </authorList>
    </citation>
    <scope>NUCLEOTIDE SEQUENCE</scope>
</reference>
<feature type="active site" description="Tele-AMP-histidine intermediate" evidence="3">
    <location>
        <position position="94"/>
    </location>
</feature>
<dbReference type="Pfam" id="PF01230">
    <property type="entry name" value="HIT"/>
    <property type="match status" value="1"/>
</dbReference>
<dbReference type="PROSITE" id="PS00892">
    <property type="entry name" value="HIT_1"/>
    <property type="match status" value="1"/>
</dbReference>
<dbReference type="InterPro" id="IPR011146">
    <property type="entry name" value="HIT-like"/>
</dbReference>
<gene>
    <name evidence="9" type="ORF">CYCCA115_LOCUS8778</name>
</gene>
<accession>A0AAD2FJF7</accession>
<dbReference type="GO" id="GO:0016787">
    <property type="term" value="F:hydrolase activity"/>
    <property type="evidence" value="ECO:0007669"/>
    <property type="project" value="UniProtKB-KW"/>
</dbReference>
<dbReference type="Gene3D" id="3.30.428.10">
    <property type="entry name" value="HIT-like"/>
    <property type="match status" value="1"/>
</dbReference>
<evidence type="ECO:0000256" key="3">
    <source>
        <dbReference type="PIRSR" id="PIRSR601310-1"/>
    </source>
</evidence>
<evidence type="ECO:0000256" key="2">
    <source>
        <dbReference type="ARBA" id="ARBA00022801"/>
    </source>
</evidence>
<name>A0AAD2FJF7_9STRA</name>
<dbReference type="AlphaFoldDB" id="A0AAD2FJF7"/>
<keyword evidence="10" id="KW-1185">Reference proteome</keyword>
<dbReference type="EMBL" id="CAKOGP040001224">
    <property type="protein sequence ID" value="CAJ1944218.1"/>
    <property type="molecule type" value="Genomic_DNA"/>
</dbReference>
<dbReference type="GO" id="GO:0000166">
    <property type="term" value="F:nucleotide binding"/>
    <property type="evidence" value="ECO:0007669"/>
    <property type="project" value="UniProtKB-KW"/>
</dbReference>
<dbReference type="PANTHER" id="PTHR46243">
    <property type="entry name" value="BIS(5'-ADENOSYL)-TRIPHOSPHATASE"/>
    <property type="match status" value="1"/>
</dbReference>
<evidence type="ECO:0000313" key="10">
    <source>
        <dbReference type="Proteomes" id="UP001295423"/>
    </source>
</evidence>
<dbReference type="FunFam" id="3.30.428.10:FF:000011">
    <property type="entry name" value="Fragile histidine triad"/>
    <property type="match status" value="1"/>
</dbReference>
<protein>
    <recommendedName>
        <fullName evidence="8">HIT domain-containing protein</fullName>
    </recommendedName>
</protein>
<feature type="binding site" evidence="5">
    <location>
        <begin position="87"/>
        <end position="90"/>
    </location>
    <ligand>
        <name>substrate</name>
    </ligand>
</feature>
<feature type="binding site" evidence="5">
    <location>
        <position position="81"/>
    </location>
    <ligand>
        <name>substrate</name>
    </ligand>
</feature>
<dbReference type="InterPro" id="IPR039383">
    <property type="entry name" value="FHIT"/>
</dbReference>
<dbReference type="InterPro" id="IPR019808">
    <property type="entry name" value="Histidine_triad_CS"/>
</dbReference>
<evidence type="ECO:0000256" key="4">
    <source>
        <dbReference type="PIRSR" id="PIRSR601310-3"/>
    </source>
</evidence>
<feature type="binding site" evidence="5">
    <location>
        <position position="96"/>
    </location>
    <ligand>
        <name>substrate</name>
    </ligand>
</feature>
<sequence length="167" mass="18711">MRFGRFHIPANHIFLRTAKSAAFVNLRPIVPGHVLVMPETIVPTMAELSTEEYTDLWLAVRQVQAALATEFQVDAFNVAVQDGRAAGQSVPHVHVHILPRKSGDFERNDDVYEELDAWVPKEGILKEKGTIDVPDDEDREDRTLETMAAEAAIYKRILGGLDHDAKL</sequence>
<evidence type="ECO:0000256" key="7">
    <source>
        <dbReference type="PROSITE-ProRule" id="PRU00464"/>
    </source>
</evidence>
<dbReference type="SUPFAM" id="SSF54197">
    <property type="entry name" value="HIT-like"/>
    <property type="match status" value="1"/>
</dbReference>
<evidence type="ECO:0000256" key="1">
    <source>
        <dbReference type="ARBA" id="ARBA00022741"/>
    </source>
</evidence>
<dbReference type="PRINTS" id="PR00332">
    <property type="entry name" value="HISTRIAD"/>
</dbReference>
<evidence type="ECO:0000256" key="5">
    <source>
        <dbReference type="PIRSR" id="PIRSR639383-2"/>
    </source>
</evidence>
<organism evidence="9 10">
    <name type="scientific">Cylindrotheca closterium</name>
    <dbReference type="NCBI Taxonomy" id="2856"/>
    <lineage>
        <taxon>Eukaryota</taxon>
        <taxon>Sar</taxon>
        <taxon>Stramenopiles</taxon>
        <taxon>Ochrophyta</taxon>
        <taxon>Bacillariophyta</taxon>
        <taxon>Bacillariophyceae</taxon>
        <taxon>Bacillariophycidae</taxon>
        <taxon>Bacillariales</taxon>
        <taxon>Bacillariaceae</taxon>
        <taxon>Cylindrotheca</taxon>
    </lineage>
</organism>
<feature type="short sequence motif" description="Histidine triad motif" evidence="4 7">
    <location>
        <begin position="92"/>
        <end position="96"/>
    </location>
</feature>
<evidence type="ECO:0000256" key="6">
    <source>
        <dbReference type="PIRSR" id="PIRSR639383-3"/>
    </source>
</evidence>
<dbReference type="CDD" id="cd01275">
    <property type="entry name" value="FHIT"/>
    <property type="match status" value="1"/>
</dbReference>
<keyword evidence="1" id="KW-0547">Nucleotide-binding</keyword>
<evidence type="ECO:0000313" key="9">
    <source>
        <dbReference type="EMBL" id="CAJ1944218.1"/>
    </source>
</evidence>